<dbReference type="SUPFAM" id="SSF51322">
    <property type="entry name" value="Cyanovirin-N"/>
    <property type="match status" value="1"/>
</dbReference>
<proteinExistence type="predicted"/>
<evidence type="ECO:0000313" key="3">
    <source>
        <dbReference type="EMBL" id="KAF6793360.1"/>
    </source>
</evidence>
<dbReference type="EMBL" id="WIGN01000436">
    <property type="protein sequence ID" value="KAF6793360.1"/>
    <property type="molecule type" value="Genomic_DNA"/>
</dbReference>
<dbReference type="Pfam" id="PF08881">
    <property type="entry name" value="CVNH"/>
    <property type="match status" value="1"/>
</dbReference>
<feature type="domain" description="Cyanovirin-N" evidence="2">
    <location>
        <begin position="46"/>
        <end position="157"/>
    </location>
</feature>
<dbReference type="SMART" id="SM01111">
    <property type="entry name" value="CVNH"/>
    <property type="match status" value="1"/>
</dbReference>
<evidence type="ECO:0000313" key="4">
    <source>
        <dbReference type="Proteomes" id="UP000652219"/>
    </source>
</evidence>
<dbReference type="InterPro" id="IPR011058">
    <property type="entry name" value="Cyanovirin-N"/>
</dbReference>
<keyword evidence="4" id="KW-1185">Reference proteome</keyword>
<protein>
    <recommendedName>
        <fullName evidence="2">Cyanovirin-N domain-containing protein</fullName>
    </recommendedName>
</protein>
<dbReference type="AlphaFoldDB" id="A0A8H6IR74"/>
<name>A0A8H6IR74_9PEZI</name>
<reference evidence="3 4" key="1">
    <citation type="journal article" date="2020" name="Phytopathology">
        <title>Genome Sequence Resources of Colletotrichum truncatum, C. plurivorum, C. musicola, and C. sojae: Four Species Pathogenic to Soybean (Glycine max).</title>
        <authorList>
            <person name="Rogerio F."/>
            <person name="Boufleur T.R."/>
            <person name="Ciampi-Guillardi M."/>
            <person name="Sukno S.A."/>
            <person name="Thon M.R."/>
            <person name="Massola Junior N.S."/>
            <person name="Baroncelli R."/>
        </authorList>
    </citation>
    <scope>NUCLEOTIDE SEQUENCE [LARGE SCALE GENOMIC DNA]</scope>
    <source>
        <strain evidence="3 4">LFN0009</strain>
    </source>
</reference>
<feature type="signal peptide" evidence="1">
    <location>
        <begin position="1"/>
        <end position="21"/>
    </location>
</feature>
<evidence type="ECO:0000259" key="2">
    <source>
        <dbReference type="SMART" id="SM01111"/>
    </source>
</evidence>
<gene>
    <name evidence="3" type="ORF">CSOJ01_13965</name>
</gene>
<dbReference type="InterPro" id="IPR036673">
    <property type="entry name" value="Cyanovirin-N_sf"/>
</dbReference>
<dbReference type="Gene3D" id="2.30.60.10">
    <property type="entry name" value="Cyanovirin-N"/>
    <property type="match status" value="1"/>
</dbReference>
<comment type="caution">
    <text evidence="3">The sequence shown here is derived from an EMBL/GenBank/DDBJ whole genome shotgun (WGS) entry which is preliminary data.</text>
</comment>
<sequence length="169" mass="18271">MKFTTAIAALITGFAAGSGSAAAIGNSNETASVATAGLSTAAVEGGFAASCRDIEMVRIRRPLHDMWEIHGICPDNNDIEYKTTINLNLCLANDKGSMIWAKRGQFHQSCKGCAIKKITKKEVNFKCICLPAFDRGHVWSEINLNDGIRNEGATFWCGDEIGTRSAWRG</sequence>
<organism evidence="3 4">
    <name type="scientific">Colletotrichum sojae</name>
    <dbReference type="NCBI Taxonomy" id="2175907"/>
    <lineage>
        <taxon>Eukaryota</taxon>
        <taxon>Fungi</taxon>
        <taxon>Dikarya</taxon>
        <taxon>Ascomycota</taxon>
        <taxon>Pezizomycotina</taxon>
        <taxon>Sordariomycetes</taxon>
        <taxon>Hypocreomycetidae</taxon>
        <taxon>Glomerellales</taxon>
        <taxon>Glomerellaceae</taxon>
        <taxon>Colletotrichum</taxon>
        <taxon>Colletotrichum orchidearum species complex</taxon>
    </lineage>
</organism>
<keyword evidence="1" id="KW-0732">Signal</keyword>
<dbReference type="Proteomes" id="UP000652219">
    <property type="component" value="Unassembled WGS sequence"/>
</dbReference>
<accession>A0A8H6IR74</accession>
<evidence type="ECO:0000256" key="1">
    <source>
        <dbReference type="SAM" id="SignalP"/>
    </source>
</evidence>
<feature type="chain" id="PRO_5034224769" description="Cyanovirin-N domain-containing protein" evidence="1">
    <location>
        <begin position="22"/>
        <end position="169"/>
    </location>
</feature>